<dbReference type="AlphaFoldDB" id="A0A4U6D1Y5"/>
<dbReference type="EMBL" id="SZVO01000010">
    <property type="protein sequence ID" value="TKT90275.1"/>
    <property type="molecule type" value="Genomic_DNA"/>
</dbReference>
<gene>
    <name evidence="1" type="ORF">FDK13_21290</name>
</gene>
<sequence length="98" mass="11142">MESKTELSKEIEELLSSGDVAIKQAQSYLISQGKVIDLSDWVTIKEYCNRFNIKNIETVINWINRGIVPAENVKVIEEFNNTRLIKSIPYNLKAVKAG</sequence>
<dbReference type="RefSeq" id="WP_137342038.1">
    <property type="nucleotide sequence ID" value="NZ_BSQH01000004.1"/>
</dbReference>
<proteinExistence type="predicted"/>
<accession>A0A4U6D1Y5</accession>
<dbReference type="OrthoDB" id="964185at2"/>
<evidence type="ECO:0000313" key="2">
    <source>
        <dbReference type="Proteomes" id="UP000304900"/>
    </source>
</evidence>
<dbReference type="Proteomes" id="UP000304900">
    <property type="component" value="Unassembled WGS sequence"/>
</dbReference>
<keyword evidence="2" id="KW-1185">Reference proteome</keyword>
<protein>
    <submittedName>
        <fullName evidence="1">Uncharacterized protein</fullName>
    </submittedName>
</protein>
<name>A0A4U6D1Y5_9BACT</name>
<reference evidence="1 2" key="1">
    <citation type="submission" date="2019-05" db="EMBL/GenBank/DDBJ databases">
        <title>Dyadobacter AR-3-8 sp. nov., isolated from arctic soil.</title>
        <authorList>
            <person name="Chaudhary D.K."/>
        </authorList>
    </citation>
    <scope>NUCLEOTIDE SEQUENCE [LARGE SCALE GENOMIC DNA]</scope>
    <source>
        <strain evidence="1 2">AR-3-8</strain>
    </source>
</reference>
<comment type="caution">
    <text evidence="1">The sequence shown here is derived from an EMBL/GenBank/DDBJ whole genome shotgun (WGS) entry which is preliminary data.</text>
</comment>
<evidence type="ECO:0000313" key="1">
    <source>
        <dbReference type="EMBL" id="TKT90275.1"/>
    </source>
</evidence>
<organism evidence="1 2">
    <name type="scientific">Dyadobacter frigoris</name>
    <dbReference type="NCBI Taxonomy" id="2576211"/>
    <lineage>
        <taxon>Bacteria</taxon>
        <taxon>Pseudomonadati</taxon>
        <taxon>Bacteroidota</taxon>
        <taxon>Cytophagia</taxon>
        <taxon>Cytophagales</taxon>
        <taxon>Spirosomataceae</taxon>
        <taxon>Dyadobacter</taxon>
    </lineage>
</organism>